<organism evidence="1 2">
    <name type="scientific">Rheinheimera phage vB_RspM_Barba1S</name>
    <dbReference type="NCBI Taxonomy" id="2565660"/>
    <lineage>
        <taxon>Viruses</taxon>
        <taxon>Duplodnaviria</taxon>
        <taxon>Heunggongvirae</taxon>
        <taxon>Uroviricota</taxon>
        <taxon>Caudoviricetes</taxon>
        <taxon>Barbavirus</taxon>
        <taxon>Barbavirus barba18A</taxon>
    </lineage>
</organism>
<name>A0A4P8MW21_9CAUD</name>
<dbReference type="Proteomes" id="UP000300052">
    <property type="component" value="Genome"/>
</dbReference>
<proteinExistence type="predicted"/>
<evidence type="ECO:0000313" key="1">
    <source>
        <dbReference type="EMBL" id="QCQ58050.1"/>
    </source>
</evidence>
<sequence length="53" mass="6152">MNTTIEVSENEYLALVEKNKQLQQKVDRLELFLYGVLKQADKLLIEEQGNEAN</sequence>
<reference evidence="1 2" key="1">
    <citation type="submission" date="2019-03" db="EMBL/GenBank/DDBJ databases">
        <title>Genomic and seasonal variations among aquatic phages infecting the Baltic Sea Gammaproteobacteria Rheinheimera sp. bal341.</title>
        <authorList>
            <person name="Nilsson E."/>
            <person name="Li K."/>
            <person name="Fridlund J."/>
            <person name="Sulcius S."/>
            <person name="Bunse C."/>
            <person name="Karlsson C.M.G."/>
            <person name="Lindh M."/>
            <person name="Lundin D."/>
            <person name="Pinhassi J."/>
            <person name="Holmfeldt K."/>
        </authorList>
    </citation>
    <scope>NUCLEOTIDE SEQUENCE [LARGE SCALE GENOMIC DNA]</scope>
</reference>
<gene>
    <name evidence="1" type="ORF">Barba1S_gp063</name>
</gene>
<evidence type="ECO:0000313" key="2">
    <source>
        <dbReference type="Proteomes" id="UP000300052"/>
    </source>
</evidence>
<protein>
    <submittedName>
        <fullName evidence="1">Uncharacterized protein</fullName>
    </submittedName>
</protein>
<accession>A0A4P8MW21</accession>
<dbReference type="EMBL" id="MK719702">
    <property type="protein sequence ID" value="QCQ58050.1"/>
    <property type="molecule type" value="Genomic_DNA"/>
</dbReference>